<feature type="domain" description="Right handed beta helix" evidence="3">
    <location>
        <begin position="146"/>
        <end position="303"/>
    </location>
</feature>
<dbReference type="InterPro" id="IPR011050">
    <property type="entry name" value="Pectin_lyase_fold/virulence"/>
</dbReference>
<dbReference type="Proteomes" id="UP000695562">
    <property type="component" value="Unassembled WGS sequence"/>
</dbReference>
<evidence type="ECO:0000256" key="2">
    <source>
        <dbReference type="SAM" id="SignalP"/>
    </source>
</evidence>
<proteinExistence type="predicted"/>
<protein>
    <recommendedName>
        <fullName evidence="3">Right handed beta helix domain-containing protein</fullName>
    </recommendedName>
</protein>
<keyword evidence="5" id="KW-1185">Reference proteome</keyword>
<dbReference type="PANTHER" id="PTHR31318">
    <property type="entry name" value="EXPRESSED PROTEIN-RELATED"/>
    <property type="match status" value="1"/>
</dbReference>
<dbReference type="AlphaFoldDB" id="A0A8J4PZY7"/>
<organism evidence="4 5">
    <name type="scientific">Polysphondylium violaceum</name>
    <dbReference type="NCBI Taxonomy" id="133409"/>
    <lineage>
        <taxon>Eukaryota</taxon>
        <taxon>Amoebozoa</taxon>
        <taxon>Evosea</taxon>
        <taxon>Eumycetozoa</taxon>
        <taxon>Dictyostelia</taxon>
        <taxon>Dictyosteliales</taxon>
        <taxon>Dictyosteliaceae</taxon>
        <taxon>Polysphondylium</taxon>
    </lineage>
</organism>
<accession>A0A8J4PZY7</accession>
<gene>
    <name evidence="4" type="ORF">CYY_002551</name>
</gene>
<dbReference type="Pfam" id="PF13229">
    <property type="entry name" value="Beta_helix"/>
    <property type="match status" value="1"/>
</dbReference>
<name>A0A8J4PZY7_9MYCE</name>
<evidence type="ECO:0000313" key="4">
    <source>
        <dbReference type="EMBL" id="KAF2076144.1"/>
    </source>
</evidence>
<dbReference type="EMBL" id="AJWJ01000071">
    <property type="protein sequence ID" value="KAF2076144.1"/>
    <property type="molecule type" value="Genomic_DNA"/>
</dbReference>
<evidence type="ECO:0000256" key="1">
    <source>
        <dbReference type="SAM" id="Phobius"/>
    </source>
</evidence>
<keyword evidence="2" id="KW-0732">Signal</keyword>
<keyword evidence="1" id="KW-1133">Transmembrane helix</keyword>
<sequence>MNKFVYLFLFVALLSGALNALGTAYYVTPNTVDNYNPVECGLSSNSPCLSILDAVYSFLNETSTTNTTNLPFVINLLPGTYLATNQSYGIHNTINPTGLDMTIQSWDPTTNAIANTPVRFNGKYYIETSLFNGNKVNRTGPIDVTTLTFNNIAFENFSTSVVQMSGSGTIKVNINNCNFTTLDMILPTFWMISNTKSSSQMTISNCYFTNNQGSLISTFNTNLNIQNSTFSLNQGDDLISIQNSNLNVTNTILDSNKLSGSYYVLKAQNSKVNMYNNQITNNTGASGIIYLLGSQSQINNTRFVGNNPTLANYGPLFLYQSYSYINNCVFTQNSGTYGGGLYSSISSVQITSSNFTNNFGTTGSQIYQYGSSIRIINSSVYSSTNQVRPNSIVYLSSTKAIFTNSSFSVGTTVMTNSGFTLFGCSSSSVYYTSKDTVVINNGYPTIYCSGCSTYVTDGSTNNSSSLIYCKKSESSSSDNSHSRPEPIRSVMRKVLISLIIFFSVVLLIAVLIIITCLVKQRRHHHSQGYTPLSQS</sequence>
<keyword evidence="1" id="KW-0472">Membrane</keyword>
<evidence type="ECO:0000313" key="5">
    <source>
        <dbReference type="Proteomes" id="UP000695562"/>
    </source>
</evidence>
<feature type="chain" id="PRO_5035256666" description="Right handed beta helix domain-containing protein" evidence="2">
    <location>
        <begin position="21"/>
        <end position="535"/>
    </location>
</feature>
<dbReference type="InterPro" id="IPR012334">
    <property type="entry name" value="Pectin_lyas_fold"/>
</dbReference>
<dbReference type="InterPro" id="IPR039448">
    <property type="entry name" value="Beta_helix"/>
</dbReference>
<dbReference type="SUPFAM" id="SSF51126">
    <property type="entry name" value="Pectin lyase-like"/>
    <property type="match status" value="1"/>
</dbReference>
<feature type="transmembrane region" description="Helical" evidence="1">
    <location>
        <begin position="494"/>
        <end position="518"/>
    </location>
</feature>
<comment type="caution">
    <text evidence="4">The sequence shown here is derived from an EMBL/GenBank/DDBJ whole genome shotgun (WGS) entry which is preliminary data.</text>
</comment>
<feature type="signal peptide" evidence="2">
    <location>
        <begin position="1"/>
        <end position="20"/>
    </location>
</feature>
<reference evidence="4" key="1">
    <citation type="submission" date="2020-01" db="EMBL/GenBank/DDBJ databases">
        <title>Development of genomics and gene disruption for Polysphondylium violaceum indicates a role for the polyketide synthase stlB in stalk morphogenesis.</title>
        <authorList>
            <person name="Narita B."/>
            <person name="Kawabe Y."/>
            <person name="Kin K."/>
            <person name="Saito T."/>
            <person name="Gibbs R."/>
            <person name="Kuspa A."/>
            <person name="Muzny D."/>
            <person name="Queller D."/>
            <person name="Richards S."/>
            <person name="Strassman J."/>
            <person name="Sucgang R."/>
            <person name="Worley K."/>
            <person name="Schaap P."/>
        </authorList>
    </citation>
    <scope>NUCLEOTIDE SEQUENCE</scope>
    <source>
        <strain evidence="4">QSvi11</strain>
    </source>
</reference>
<dbReference type="Gene3D" id="2.160.20.10">
    <property type="entry name" value="Single-stranded right-handed beta-helix, Pectin lyase-like"/>
    <property type="match status" value="1"/>
</dbReference>
<keyword evidence="1" id="KW-0812">Transmembrane</keyword>
<evidence type="ECO:0000259" key="3">
    <source>
        <dbReference type="Pfam" id="PF13229"/>
    </source>
</evidence>